<sequence>MAQISNKADAVCHHVNRRQCRSTSKRRNGGVDLQKPALIVRSFVDLGAERTGLAEAFGSQFFGGALRDFDGNKTSVCVIPQSISTLASDEPNTA</sequence>
<dbReference type="Proteomes" id="UP000001353">
    <property type="component" value="Chromosome"/>
</dbReference>
<feature type="region of interest" description="Disordered" evidence="1">
    <location>
        <begin position="1"/>
        <end position="28"/>
    </location>
</feature>
<reference evidence="2 3" key="1">
    <citation type="journal article" date="2011" name="BMC Genomics">
        <title>Comparative genome analysis and genome-guided physiological analysis of Roseobacter litoralis.</title>
        <authorList>
            <person name="Kalhoefer D."/>
            <person name="Thole S."/>
            <person name="Voget S."/>
            <person name="Lehmann R."/>
            <person name="Liesegang H."/>
            <person name="Wollher A."/>
            <person name="Daniel R."/>
            <person name="Simon M."/>
            <person name="Brinkhoff T."/>
        </authorList>
    </citation>
    <scope>NUCLEOTIDE SEQUENCE [LARGE SCALE GENOMIC DNA]</scope>
    <source>
        <strain evidence="3">ATCC 49566 / DSM 6996 / JCM 21268 / NBRC 15278 / OCh 149</strain>
    </source>
</reference>
<proteinExistence type="predicted"/>
<evidence type="ECO:0000313" key="2">
    <source>
        <dbReference type="EMBL" id="AEI93659.1"/>
    </source>
</evidence>
<name>F7ZHP9_ROSLO</name>
<dbReference type="AlphaFoldDB" id="F7ZHP9"/>
<dbReference type="KEGG" id="rli:RLO149_c016670"/>
<keyword evidence="3" id="KW-1185">Reference proteome</keyword>
<accession>F7ZHP9</accession>
<dbReference type="HOGENOM" id="CLU_2384319_0_0_5"/>
<evidence type="ECO:0000313" key="3">
    <source>
        <dbReference type="Proteomes" id="UP000001353"/>
    </source>
</evidence>
<protein>
    <submittedName>
        <fullName evidence="2">Uncharacterized protein</fullName>
    </submittedName>
</protein>
<evidence type="ECO:0000256" key="1">
    <source>
        <dbReference type="SAM" id="MobiDB-lite"/>
    </source>
</evidence>
<feature type="compositionally biased region" description="Basic residues" evidence="1">
    <location>
        <begin position="14"/>
        <end position="28"/>
    </location>
</feature>
<dbReference type="STRING" id="391595.RLO149_c016670"/>
<gene>
    <name evidence="2" type="ordered locus">RLO149_c016670</name>
</gene>
<organism evidence="2 3">
    <name type="scientific">Roseobacter litoralis (strain ATCC 49566 / DSM 6996 / JCM 21268 / NBRC 15278 / OCh 149)</name>
    <dbReference type="NCBI Taxonomy" id="391595"/>
    <lineage>
        <taxon>Bacteria</taxon>
        <taxon>Pseudomonadati</taxon>
        <taxon>Pseudomonadota</taxon>
        <taxon>Alphaproteobacteria</taxon>
        <taxon>Rhodobacterales</taxon>
        <taxon>Roseobacteraceae</taxon>
        <taxon>Roseobacter</taxon>
    </lineage>
</organism>
<dbReference type="EMBL" id="CP002623">
    <property type="protein sequence ID" value="AEI93659.1"/>
    <property type="molecule type" value="Genomic_DNA"/>
</dbReference>